<reference evidence="4 5" key="1">
    <citation type="submission" date="2017-10" db="EMBL/GenBank/DDBJ databases">
        <title>The draft genome sequence of Lewinella nigricans NBRC 102662.</title>
        <authorList>
            <person name="Wang K."/>
        </authorList>
    </citation>
    <scope>NUCLEOTIDE SEQUENCE [LARGE SCALE GENOMIC DNA]</scope>
    <source>
        <strain evidence="4 5">NBRC 102662</strain>
    </source>
</reference>
<organism evidence="4 5">
    <name type="scientific">Flavilitoribacter nigricans (strain ATCC 23147 / DSM 23189 / NBRC 102662 / NCIMB 1420 / SS-2)</name>
    <name type="common">Lewinella nigricans</name>
    <dbReference type="NCBI Taxonomy" id="1122177"/>
    <lineage>
        <taxon>Bacteria</taxon>
        <taxon>Pseudomonadati</taxon>
        <taxon>Bacteroidota</taxon>
        <taxon>Saprospiria</taxon>
        <taxon>Saprospirales</taxon>
        <taxon>Lewinellaceae</taxon>
        <taxon>Flavilitoribacter</taxon>
    </lineage>
</organism>
<sequence>MDQEKYSAIEQALQEGSLSEALSLLVKATRDEEKSIREDAALLQSKFEYNRNQYEIKGVLTDQEFNIHYSKTTLAIQDILDRVRRGPGASGSAKSVQKSNLRPLLWLAGIAALIIAGWLLWPTPPEPTAESDQLADSTTVELPTEQNAEAGTIKEPILEPETDNTPSKPATQPPQMSTEVASEVDKAAAAVVKETEKAAAPPPAKTFKVNITRNSNMSDAAIYVDGERATILNSTLVVTTIRVTEKSGMHVFELRKAGGNNDCKKELLITEDNQRINFTCQ</sequence>
<dbReference type="AlphaFoldDB" id="A0A2D0NCU3"/>
<evidence type="ECO:0000256" key="1">
    <source>
        <dbReference type="SAM" id="MobiDB-lite"/>
    </source>
</evidence>
<gene>
    <name evidence="4" type="ORF">CRP01_13600</name>
</gene>
<name>A0A2D0NCU3_FLAN2</name>
<keyword evidence="5" id="KW-1185">Reference proteome</keyword>
<dbReference type="RefSeq" id="WP_099150592.1">
    <property type="nucleotide sequence ID" value="NZ_PDUD01000019.1"/>
</dbReference>
<dbReference type="InterPro" id="IPR045439">
    <property type="entry name" value="EAD11"/>
</dbReference>
<dbReference type="Proteomes" id="UP000223913">
    <property type="component" value="Unassembled WGS sequence"/>
</dbReference>
<comment type="caution">
    <text evidence="4">The sequence shown here is derived from an EMBL/GenBank/DDBJ whole genome shotgun (WGS) entry which is preliminary data.</text>
</comment>
<evidence type="ECO:0000256" key="2">
    <source>
        <dbReference type="SAM" id="Phobius"/>
    </source>
</evidence>
<feature type="region of interest" description="Disordered" evidence="1">
    <location>
        <begin position="127"/>
        <end position="177"/>
    </location>
</feature>
<proteinExistence type="predicted"/>
<keyword evidence="2" id="KW-1133">Transmembrane helix</keyword>
<feature type="compositionally biased region" description="Polar residues" evidence="1">
    <location>
        <begin position="163"/>
        <end position="177"/>
    </location>
</feature>
<feature type="domain" description="Effector-associated" evidence="3">
    <location>
        <begin position="5"/>
        <end position="83"/>
    </location>
</feature>
<dbReference type="Pfam" id="PF19964">
    <property type="entry name" value="EAD11"/>
    <property type="match status" value="1"/>
</dbReference>
<keyword evidence="2" id="KW-0472">Membrane</keyword>
<feature type="compositionally biased region" description="Polar residues" evidence="1">
    <location>
        <begin position="130"/>
        <end position="149"/>
    </location>
</feature>
<dbReference type="EMBL" id="PDUD01000019">
    <property type="protein sequence ID" value="PHN05999.1"/>
    <property type="molecule type" value="Genomic_DNA"/>
</dbReference>
<keyword evidence="2" id="KW-0812">Transmembrane</keyword>
<accession>A0A2D0NCU3</accession>
<evidence type="ECO:0000259" key="3">
    <source>
        <dbReference type="Pfam" id="PF19964"/>
    </source>
</evidence>
<feature type="transmembrane region" description="Helical" evidence="2">
    <location>
        <begin position="104"/>
        <end position="121"/>
    </location>
</feature>
<evidence type="ECO:0000313" key="4">
    <source>
        <dbReference type="EMBL" id="PHN05999.1"/>
    </source>
</evidence>
<protein>
    <recommendedName>
        <fullName evidence="3">Effector-associated domain-containing protein</fullName>
    </recommendedName>
</protein>
<evidence type="ECO:0000313" key="5">
    <source>
        <dbReference type="Proteomes" id="UP000223913"/>
    </source>
</evidence>